<keyword evidence="3 6" id="KW-0812">Transmembrane</keyword>
<feature type="transmembrane region" description="Helical" evidence="6">
    <location>
        <begin position="239"/>
        <end position="259"/>
    </location>
</feature>
<feature type="transmembrane region" description="Helical" evidence="6">
    <location>
        <begin position="6"/>
        <end position="29"/>
    </location>
</feature>
<feature type="transmembrane region" description="Helical" evidence="6">
    <location>
        <begin position="131"/>
        <end position="155"/>
    </location>
</feature>
<evidence type="ECO:0000313" key="8">
    <source>
        <dbReference type="Proteomes" id="UP000637239"/>
    </source>
</evidence>
<reference evidence="7" key="2">
    <citation type="submission" date="2021-02" db="EMBL/GenBank/DDBJ databases">
        <title>Aspergillus chevalieri M1 genome sequence.</title>
        <authorList>
            <person name="Kadooka C."/>
            <person name="Mori K."/>
            <person name="Futagami T."/>
        </authorList>
    </citation>
    <scope>NUCLEOTIDE SEQUENCE</scope>
    <source>
        <strain evidence="7">M1</strain>
    </source>
</reference>
<evidence type="ECO:0000256" key="4">
    <source>
        <dbReference type="ARBA" id="ARBA00022989"/>
    </source>
</evidence>
<dbReference type="GO" id="GO:0016787">
    <property type="term" value="F:hydrolase activity"/>
    <property type="evidence" value="ECO:0007669"/>
    <property type="project" value="TreeGrafter"/>
</dbReference>
<evidence type="ECO:0000313" key="7">
    <source>
        <dbReference type="EMBL" id="BCR91364.1"/>
    </source>
</evidence>
<sequence>MPSTKMSAYLSISPPACYLLLGSLPLLVLSEYKSRSYYGTALFKMLSSAAFLSGPLLTSMDWTPYRRLITIGLLFSMLGDFFLIPSRGEFFDSGSKSQERQVPISFHLGVVAFAAAHIAYIIAFLRDARENSWGVFITVFIATLLLAKWLGVIYPPSHSSTGVNVLDLAIAKDMKPLVFIYAVIISLMFAAASSTTPLTISSSWVYQRVLGAGMFVVSDIFVAVTAFRRYTAPVQRGWVQIAVGYGLYFWGQMIIAGMVEA</sequence>
<dbReference type="Pfam" id="PF07947">
    <property type="entry name" value="YhhN"/>
    <property type="match status" value="1"/>
</dbReference>
<accession>A0A7R7VV43</accession>
<evidence type="ECO:0008006" key="9">
    <source>
        <dbReference type="Google" id="ProtNLM"/>
    </source>
</evidence>
<dbReference type="KEGG" id="ache:ACHE_70207S"/>
<evidence type="ECO:0000256" key="6">
    <source>
        <dbReference type="SAM" id="Phobius"/>
    </source>
</evidence>
<comment type="similarity">
    <text evidence="2">Belongs to the TMEM86 family.</text>
</comment>
<evidence type="ECO:0000256" key="5">
    <source>
        <dbReference type="ARBA" id="ARBA00023136"/>
    </source>
</evidence>
<feature type="transmembrane region" description="Helical" evidence="6">
    <location>
        <begin position="64"/>
        <end position="83"/>
    </location>
</feature>
<dbReference type="EMBL" id="AP024422">
    <property type="protein sequence ID" value="BCR91364.1"/>
    <property type="molecule type" value="Genomic_DNA"/>
</dbReference>
<feature type="transmembrane region" description="Helical" evidence="6">
    <location>
        <begin position="176"/>
        <end position="193"/>
    </location>
</feature>
<dbReference type="PANTHER" id="PTHR31885">
    <property type="entry name" value="GH04784P"/>
    <property type="match status" value="1"/>
</dbReference>
<dbReference type="Proteomes" id="UP000637239">
    <property type="component" value="Chromosome 7"/>
</dbReference>
<feature type="transmembrane region" description="Helical" evidence="6">
    <location>
        <begin position="41"/>
        <end position="58"/>
    </location>
</feature>
<keyword evidence="8" id="KW-1185">Reference proteome</keyword>
<dbReference type="RefSeq" id="XP_043139886.1">
    <property type="nucleotide sequence ID" value="XM_043282514.1"/>
</dbReference>
<gene>
    <name evidence="7" type="ORF">ACHE_70207S</name>
</gene>
<organism evidence="7 8">
    <name type="scientific">Aspergillus chevalieri</name>
    <name type="common">Eurotium chevalieri</name>
    <dbReference type="NCBI Taxonomy" id="182096"/>
    <lineage>
        <taxon>Eukaryota</taxon>
        <taxon>Fungi</taxon>
        <taxon>Dikarya</taxon>
        <taxon>Ascomycota</taxon>
        <taxon>Pezizomycotina</taxon>
        <taxon>Eurotiomycetes</taxon>
        <taxon>Eurotiomycetidae</taxon>
        <taxon>Eurotiales</taxon>
        <taxon>Aspergillaceae</taxon>
        <taxon>Aspergillus</taxon>
        <taxon>Aspergillus subgen. Aspergillus</taxon>
    </lineage>
</organism>
<reference evidence="7" key="1">
    <citation type="submission" date="2021-01" db="EMBL/GenBank/DDBJ databases">
        <authorList>
            <consortium name="Aspergillus chevalieri M1 genome sequencing consortium"/>
            <person name="Kazuki M."/>
            <person name="Futagami T."/>
        </authorList>
    </citation>
    <scope>NUCLEOTIDE SEQUENCE</scope>
    <source>
        <strain evidence="7">M1</strain>
    </source>
</reference>
<keyword evidence="5 6" id="KW-0472">Membrane</keyword>
<dbReference type="GeneID" id="66985722"/>
<protein>
    <recommendedName>
        <fullName evidence="9">YhhN-like protein</fullName>
    </recommendedName>
</protein>
<feature type="transmembrane region" description="Helical" evidence="6">
    <location>
        <begin position="205"/>
        <end position="227"/>
    </location>
</feature>
<evidence type="ECO:0000256" key="1">
    <source>
        <dbReference type="ARBA" id="ARBA00004141"/>
    </source>
</evidence>
<evidence type="ECO:0000256" key="3">
    <source>
        <dbReference type="ARBA" id="ARBA00022692"/>
    </source>
</evidence>
<dbReference type="PANTHER" id="PTHR31885:SF6">
    <property type="entry name" value="GH04784P"/>
    <property type="match status" value="1"/>
</dbReference>
<dbReference type="InterPro" id="IPR012506">
    <property type="entry name" value="TMEM86B-like"/>
</dbReference>
<comment type="subcellular location">
    <subcellularLocation>
        <location evidence="1">Membrane</location>
        <topology evidence="1">Multi-pass membrane protein</topology>
    </subcellularLocation>
</comment>
<dbReference type="GO" id="GO:0016020">
    <property type="term" value="C:membrane"/>
    <property type="evidence" value="ECO:0007669"/>
    <property type="project" value="UniProtKB-SubCell"/>
</dbReference>
<proteinExistence type="inferred from homology"/>
<name>A0A7R7VV43_ASPCH</name>
<dbReference type="AlphaFoldDB" id="A0A7R7VV43"/>
<evidence type="ECO:0000256" key="2">
    <source>
        <dbReference type="ARBA" id="ARBA00007375"/>
    </source>
</evidence>
<keyword evidence="4 6" id="KW-1133">Transmembrane helix</keyword>
<feature type="transmembrane region" description="Helical" evidence="6">
    <location>
        <begin position="104"/>
        <end position="125"/>
    </location>
</feature>